<dbReference type="InterPro" id="IPR016171">
    <property type="entry name" value="Vanillyl_alc_oxidase_C-sub2"/>
</dbReference>
<dbReference type="EMBL" id="CP103416">
    <property type="protein sequence ID" value="UVW35280.1"/>
    <property type="molecule type" value="Genomic_DNA"/>
</dbReference>
<dbReference type="InterPro" id="IPR051264">
    <property type="entry name" value="FAD-oxidored/transferase_4"/>
</dbReference>
<name>A0ABY5TPK1_9GAMM</name>
<dbReference type="InterPro" id="IPR016169">
    <property type="entry name" value="FAD-bd_PCMH_sub2"/>
</dbReference>
<gene>
    <name evidence="7" type="ORF">NYF23_01420</name>
</gene>
<dbReference type="InterPro" id="IPR006094">
    <property type="entry name" value="Oxid_FAD_bind_N"/>
</dbReference>
<evidence type="ECO:0000256" key="1">
    <source>
        <dbReference type="ARBA" id="ARBA00001974"/>
    </source>
</evidence>
<evidence type="ECO:0000259" key="6">
    <source>
        <dbReference type="PROSITE" id="PS51387"/>
    </source>
</evidence>
<proteinExistence type="inferred from homology"/>
<dbReference type="InterPro" id="IPR016166">
    <property type="entry name" value="FAD-bd_PCMH"/>
</dbReference>
<dbReference type="InterPro" id="IPR016167">
    <property type="entry name" value="FAD-bd_PCMH_sub1"/>
</dbReference>
<evidence type="ECO:0000256" key="4">
    <source>
        <dbReference type="ARBA" id="ARBA00022827"/>
    </source>
</evidence>
<evidence type="ECO:0000313" key="8">
    <source>
        <dbReference type="Proteomes" id="UP001059934"/>
    </source>
</evidence>
<dbReference type="PANTHER" id="PTHR43716">
    <property type="entry name" value="D-2-HYDROXYGLUTARATE DEHYDROGENASE, MITOCHONDRIAL"/>
    <property type="match status" value="1"/>
</dbReference>
<reference evidence="7" key="1">
    <citation type="submission" date="2022-08" db="EMBL/GenBank/DDBJ databases">
        <title>Catabolic pathway analysis in culturable SAR92 clade bacteria reveals their overlooked roles in DMSP degradation in coastal seas.</title>
        <authorList>
            <person name="He X."/>
            <person name="Zhang X."/>
            <person name="Zhang Y."/>
        </authorList>
    </citation>
    <scope>NUCLEOTIDE SEQUENCE</scope>
    <source>
        <strain evidence="7">H455</strain>
    </source>
</reference>
<keyword evidence="3" id="KW-0285">Flavoprotein</keyword>
<evidence type="ECO:0000256" key="2">
    <source>
        <dbReference type="ARBA" id="ARBA00008000"/>
    </source>
</evidence>
<dbReference type="Proteomes" id="UP001059934">
    <property type="component" value="Chromosome"/>
</dbReference>
<dbReference type="Pfam" id="PF02913">
    <property type="entry name" value="FAD-oxidase_C"/>
    <property type="match status" value="1"/>
</dbReference>
<evidence type="ECO:0000256" key="3">
    <source>
        <dbReference type="ARBA" id="ARBA00022630"/>
    </source>
</evidence>
<dbReference type="SUPFAM" id="SSF55103">
    <property type="entry name" value="FAD-linked oxidases, C-terminal domain"/>
    <property type="match status" value="1"/>
</dbReference>
<dbReference type="Gene3D" id="3.30.43.10">
    <property type="entry name" value="Uridine Diphospho-n-acetylenolpyruvylglucosamine Reductase, domain 2"/>
    <property type="match status" value="1"/>
</dbReference>
<accession>A0ABY5TPK1</accession>
<dbReference type="InterPro" id="IPR004113">
    <property type="entry name" value="FAD-bd_oxidored_4_C"/>
</dbReference>
<feature type="domain" description="FAD-binding PCMH-type" evidence="6">
    <location>
        <begin position="37"/>
        <end position="216"/>
    </location>
</feature>
<keyword evidence="4" id="KW-0274">FAD</keyword>
<keyword evidence="8" id="KW-1185">Reference proteome</keyword>
<dbReference type="Gene3D" id="1.10.45.10">
    <property type="entry name" value="Vanillyl-alcohol Oxidase, Chain A, domain 4"/>
    <property type="match status" value="1"/>
</dbReference>
<dbReference type="Gene3D" id="3.30.70.2740">
    <property type="match status" value="1"/>
</dbReference>
<dbReference type="PANTHER" id="PTHR43716:SF1">
    <property type="entry name" value="D-2-HYDROXYGLUTARATE DEHYDROGENASE, MITOCHONDRIAL"/>
    <property type="match status" value="1"/>
</dbReference>
<organism evidence="7 8">
    <name type="scientific">SAR92 clade bacterium H455</name>
    <dbReference type="NCBI Taxonomy" id="2974818"/>
    <lineage>
        <taxon>Bacteria</taxon>
        <taxon>Pseudomonadati</taxon>
        <taxon>Pseudomonadota</taxon>
        <taxon>Gammaproteobacteria</taxon>
        <taxon>Cellvibrionales</taxon>
        <taxon>Porticoccaceae</taxon>
        <taxon>SAR92 clade</taxon>
    </lineage>
</organism>
<sequence>MLPQPIVEQLVAIVGESRLLLEADDLQRFGVDRTTLWQAAPCGVVLPGTVEEVQSIVRLANQYNLAVVPSGGRTGLSGGAVAKDGELVVALDRMNQVIEFNPVDRSVKVGAGMITGQLQQFAEEQGLFYPVDFASSGSSQIGGNIATNAGGIKVIKYGMTRNWVAGLKVVNGAGDLFELNKGLAKNNTGYDLRHLFIGSEGTLGLICEATIQLAATPLESSVMVLGIEYFSEIVDVLTCFSRDLDLSAFEFFSQQALDKVVAHRGHAVPFQTETAFYALLEFEHSSPDVVDKAMELFERCVDKGWVMDGVLSQSLSQAKNLWKLREDISETLWQWQPYKNDISVRISRMADFLGEVDQLVMEQYPDFEIIWYGHIGDGNLHLNILKPEVLSVDQFHSKCANVSSSIGQLLAKYEGSVSAEHGVGLLKKDYLHYSRSAVEMDMMRSIKRAFDPNHIMNPGKLFDC</sequence>
<comment type="similarity">
    <text evidence="2">Belongs to the FAD-binding oxidoreductase/transferase type 4 family.</text>
</comment>
<dbReference type="SUPFAM" id="SSF56176">
    <property type="entry name" value="FAD-binding/transporter-associated domain-like"/>
    <property type="match status" value="1"/>
</dbReference>
<dbReference type="InterPro" id="IPR016164">
    <property type="entry name" value="FAD-linked_Oxase-like_C"/>
</dbReference>
<evidence type="ECO:0000256" key="5">
    <source>
        <dbReference type="ARBA" id="ARBA00023002"/>
    </source>
</evidence>
<evidence type="ECO:0000313" key="7">
    <source>
        <dbReference type="EMBL" id="UVW35280.1"/>
    </source>
</evidence>
<dbReference type="Gene3D" id="3.30.70.2190">
    <property type="match status" value="1"/>
</dbReference>
<dbReference type="PROSITE" id="PS51387">
    <property type="entry name" value="FAD_PCMH"/>
    <property type="match status" value="1"/>
</dbReference>
<dbReference type="Pfam" id="PF01565">
    <property type="entry name" value="FAD_binding_4"/>
    <property type="match status" value="1"/>
</dbReference>
<dbReference type="Gene3D" id="3.30.465.10">
    <property type="match status" value="1"/>
</dbReference>
<keyword evidence="5" id="KW-0560">Oxidoreductase</keyword>
<protein>
    <submittedName>
        <fullName evidence="7">FAD-binding oxidoreductase</fullName>
    </submittedName>
</protein>
<comment type="cofactor">
    <cofactor evidence="1">
        <name>FAD</name>
        <dbReference type="ChEBI" id="CHEBI:57692"/>
    </cofactor>
</comment>
<dbReference type="InterPro" id="IPR036318">
    <property type="entry name" value="FAD-bd_PCMH-like_sf"/>
</dbReference>